<gene>
    <name evidence="1" type="ORF">AGLY_016824</name>
</gene>
<reference evidence="1 2" key="1">
    <citation type="submission" date="2019-08" db="EMBL/GenBank/DDBJ databases">
        <title>The genome of the soybean aphid Biotype 1, its phylome, world population structure and adaptation to the North American continent.</title>
        <authorList>
            <person name="Giordano R."/>
            <person name="Donthu R.K."/>
            <person name="Hernandez A.G."/>
            <person name="Wright C.L."/>
            <person name="Zimin A.V."/>
        </authorList>
    </citation>
    <scope>NUCLEOTIDE SEQUENCE [LARGE SCALE GENOMIC DNA]</scope>
    <source>
        <tissue evidence="1">Whole aphids</tissue>
    </source>
</reference>
<evidence type="ECO:0000313" key="1">
    <source>
        <dbReference type="EMBL" id="KAE9522783.1"/>
    </source>
</evidence>
<dbReference type="Proteomes" id="UP000475862">
    <property type="component" value="Unassembled WGS sequence"/>
</dbReference>
<protein>
    <recommendedName>
        <fullName evidence="3">USP domain-containing protein</fullName>
    </recommendedName>
</protein>
<comment type="caution">
    <text evidence="1">The sequence shown here is derived from an EMBL/GenBank/DDBJ whole genome shotgun (WGS) entry which is preliminary data.</text>
</comment>
<proteinExistence type="predicted"/>
<accession>A0A6G0SWN6</accession>
<name>A0A6G0SWN6_APHGL</name>
<dbReference type="AlphaFoldDB" id="A0A6G0SWN6"/>
<dbReference type="EMBL" id="VYZN01000662">
    <property type="protein sequence ID" value="KAE9522783.1"/>
    <property type="molecule type" value="Genomic_DNA"/>
</dbReference>
<organism evidence="1 2">
    <name type="scientific">Aphis glycines</name>
    <name type="common">Soybean aphid</name>
    <dbReference type="NCBI Taxonomy" id="307491"/>
    <lineage>
        <taxon>Eukaryota</taxon>
        <taxon>Metazoa</taxon>
        <taxon>Ecdysozoa</taxon>
        <taxon>Arthropoda</taxon>
        <taxon>Hexapoda</taxon>
        <taxon>Insecta</taxon>
        <taxon>Pterygota</taxon>
        <taxon>Neoptera</taxon>
        <taxon>Paraneoptera</taxon>
        <taxon>Hemiptera</taxon>
        <taxon>Sternorrhyncha</taxon>
        <taxon>Aphidomorpha</taxon>
        <taxon>Aphidoidea</taxon>
        <taxon>Aphididae</taxon>
        <taxon>Aphidini</taxon>
        <taxon>Aphis</taxon>
        <taxon>Aphis</taxon>
    </lineage>
</organism>
<dbReference type="OrthoDB" id="6619363at2759"/>
<evidence type="ECO:0008006" key="3">
    <source>
        <dbReference type="Google" id="ProtNLM"/>
    </source>
</evidence>
<sequence>MVKIFCRIKCLTGVKNKYLKEFYVRGFRLLMTSEDIKTFEKILEAVLTVMLKLIKDIRNDELENETTSGPEFLSDFEDYNIENDENEDTSTNIFRKYKAENTSITACENWKGKGIVKELFPKKKSLKMKPRRTKYMGPKKDIERILSTVKTHSTLNSLLLNGNLTTPVIVSKKRNLVQNTCPFDALSVLVVTAYIDVLSYQNFANRPNNCFLNFCKTLALKGTSHSIYKQRVLMLTTIFDVDSGVTDIHLINARCNVNYIISKYFIDEPSTYETKVCSNCGMKKTFKNATVIMKIPNGFKTIEEGLNIYVNCIYSDCSNCTDGVMKTSRELNSHLFIETDTYSEFTSYALNKYPEEVNVHKNRFVLISGIGYNNDHYIAYVKRASE</sequence>
<evidence type="ECO:0000313" key="2">
    <source>
        <dbReference type="Proteomes" id="UP000475862"/>
    </source>
</evidence>
<keyword evidence="2" id="KW-1185">Reference proteome</keyword>